<dbReference type="InterPro" id="IPR007278">
    <property type="entry name" value="DUF397"/>
</dbReference>
<evidence type="ECO:0000259" key="1">
    <source>
        <dbReference type="Pfam" id="PF04149"/>
    </source>
</evidence>
<keyword evidence="3" id="KW-1185">Reference proteome</keyword>
<name>A0A840WIV9_9ACTN</name>
<accession>A0A840WIV9</accession>
<dbReference type="Pfam" id="PF04149">
    <property type="entry name" value="DUF397"/>
    <property type="match status" value="1"/>
</dbReference>
<evidence type="ECO:0000313" key="2">
    <source>
        <dbReference type="EMBL" id="MBB5491466.1"/>
    </source>
</evidence>
<gene>
    <name evidence="2" type="ORF">HNR07_002603</name>
</gene>
<feature type="domain" description="DUF397" evidence="1">
    <location>
        <begin position="6"/>
        <end position="58"/>
    </location>
</feature>
<reference evidence="2 3" key="1">
    <citation type="submission" date="2020-08" db="EMBL/GenBank/DDBJ databases">
        <title>Sequencing the genomes of 1000 actinobacteria strains.</title>
        <authorList>
            <person name="Klenk H.-P."/>
        </authorList>
    </citation>
    <scope>NUCLEOTIDE SEQUENCE [LARGE SCALE GENOMIC DNA]</scope>
    <source>
        <strain evidence="2 3">DSM 44598</strain>
    </source>
</reference>
<proteinExistence type="predicted"/>
<sequence length="60" mass="6748">MNEEWVWHKSSHSDGRGGDCVEVAEGPTATRFRDTQNRQLGYLEAPSTEWAAMVAAARRQ</sequence>
<dbReference type="RefSeq" id="WP_184365149.1">
    <property type="nucleotide sequence ID" value="NZ_BAAAKM010000157.1"/>
</dbReference>
<dbReference type="Proteomes" id="UP000579647">
    <property type="component" value="Unassembled WGS sequence"/>
</dbReference>
<comment type="caution">
    <text evidence="2">The sequence shown here is derived from an EMBL/GenBank/DDBJ whole genome shotgun (WGS) entry which is preliminary data.</text>
</comment>
<evidence type="ECO:0000313" key="3">
    <source>
        <dbReference type="Proteomes" id="UP000579647"/>
    </source>
</evidence>
<dbReference type="EMBL" id="JACHDO010000001">
    <property type="protein sequence ID" value="MBB5491466.1"/>
    <property type="molecule type" value="Genomic_DNA"/>
</dbReference>
<dbReference type="AlphaFoldDB" id="A0A840WIV9"/>
<organism evidence="2 3">
    <name type="scientific">Nocardiopsis metallicus</name>
    <dbReference type="NCBI Taxonomy" id="179819"/>
    <lineage>
        <taxon>Bacteria</taxon>
        <taxon>Bacillati</taxon>
        <taxon>Actinomycetota</taxon>
        <taxon>Actinomycetes</taxon>
        <taxon>Streptosporangiales</taxon>
        <taxon>Nocardiopsidaceae</taxon>
        <taxon>Nocardiopsis</taxon>
    </lineage>
</organism>
<protein>
    <recommendedName>
        <fullName evidence="1">DUF397 domain-containing protein</fullName>
    </recommendedName>
</protein>